<dbReference type="Gene3D" id="3.40.50.300">
    <property type="entry name" value="P-loop containing nucleotide triphosphate hydrolases"/>
    <property type="match status" value="1"/>
</dbReference>
<organism evidence="2 3">
    <name type="scientific">Tritrichomonas foetus</name>
    <dbReference type="NCBI Taxonomy" id="1144522"/>
    <lineage>
        <taxon>Eukaryota</taxon>
        <taxon>Metamonada</taxon>
        <taxon>Parabasalia</taxon>
        <taxon>Tritrichomonadida</taxon>
        <taxon>Tritrichomonadidae</taxon>
        <taxon>Tritrichomonas</taxon>
    </lineage>
</organism>
<dbReference type="RefSeq" id="XP_068364365.1">
    <property type="nucleotide sequence ID" value="XM_068489954.1"/>
</dbReference>
<comment type="caution">
    <text evidence="2">The sequence shown here is derived from an EMBL/GenBank/DDBJ whole genome shotgun (WGS) entry which is preliminary data.</text>
</comment>
<dbReference type="GO" id="GO:0005657">
    <property type="term" value="C:replication fork"/>
    <property type="evidence" value="ECO:0007669"/>
    <property type="project" value="TreeGrafter"/>
</dbReference>
<dbReference type="InterPro" id="IPR020588">
    <property type="entry name" value="RecA_ATP-bd"/>
</dbReference>
<dbReference type="GO" id="GO:0140664">
    <property type="term" value="F:ATP-dependent DNA damage sensor activity"/>
    <property type="evidence" value="ECO:0007669"/>
    <property type="project" value="InterPro"/>
</dbReference>
<dbReference type="PROSITE" id="PS50162">
    <property type="entry name" value="RECA_2"/>
    <property type="match status" value="1"/>
</dbReference>
<dbReference type="SUPFAM" id="SSF52540">
    <property type="entry name" value="P-loop containing nucleoside triphosphate hydrolases"/>
    <property type="match status" value="1"/>
</dbReference>
<dbReference type="GO" id="GO:0071140">
    <property type="term" value="P:resolution of mitotic recombination intermediates"/>
    <property type="evidence" value="ECO:0007669"/>
    <property type="project" value="TreeGrafter"/>
</dbReference>
<dbReference type="EMBL" id="MLAK01000593">
    <property type="protein sequence ID" value="OHT11229.1"/>
    <property type="molecule type" value="Genomic_DNA"/>
</dbReference>
<evidence type="ECO:0000313" key="2">
    <source>
        <dbReference type="EMBL" id="OHT11229.1"/>
    </source>
</evidence>
<dbReference type="GO" id="GO:0000400">
    <property type="term" value="F:four-way junction DNA binding"/>
    <property type="evidence" value="ECO:0007669"/>
    <property type="project" value="TreeGrafter"/>
</dbReference>
<evidence type="ECO:0000313" key="3">
    <source>
        <dbReference type="Proteomes" id="UP000179807"/>
    </source>
</evidence>
<dbReference type="PANTHER" id="PTHR46487:SF1">
    <property type="entry name" value="DNA REPAIR PROTEIN XRCC3"/>
    <property type="match status" value="1"/>
</dbReference>
<dbReference type="GO" id="GO:0005524">
    <property type="term" value="F:ATP binding"/>
    <property type="evidence" value="ECO:0007669"/>
    <property type="project" value="InterPro"/>
</dbReference>
<protein>
    <submittedName>
        <fullName evidence="2">DNA repair protein XRCC3-like protein</fullName>
    </submittedName>
</protein>
<dbReference type="GO" id="GO:0033065">
    <property type="term" value="C:Rad51C-XRCC3 complex"/>
    <property type="evidence" value="ECO:0007669"/>
    <property type="project" value="TreeGrafter"/>
</dbReference>
<dbReference type="InterPro" id="IPR013632">
    <property type="entry name" value="Rad51_C"/>
</dbReference>
<dbReference type="InterPro" id="IPR027417">
    <property type="entry name" value="P-loop_NTPase"/>
</dbReference>
<proteinExistence type="predicted"/>
<accession>A0A1J4KP77</accession>
<dbReference type="GeneID" id="94824658"/>
<name>A0A1J4KP77_9EUKA</name>
<dbReference type="GO" id="GO:0000722">
    <property type="term" value="P:telomere maintenance via recombination"/>
    <property type="evidence" value="ECO:0007669"/>
    <property type="project" value="TreeGrafter"/>
</dbReference>
<dbReference type="AlphaFoldDB" id="A0A1J4KP77"/>
<feature type="domain" description="RecA family profile 1" evidence="1">
    <location>
        <begin position="77"/>
        <end position="247"/>
    </location>
</feature>
<dbReference type="Proteomes" id="UP000179807">
    <property type="component" value="Unassembled WGS sequence"/>
</dbReference>
<keyword evidence="3" id="KW-1185">Reference proteome</keyword>
<reference evidence="2" key="1">
    <citation type="submission" date="2016-10" db="EMBL/GenBank/DDBJ databases">
        <authorList>
            <person name="Benchimol M."/>
            <person name="Almeida L.G."/>
            <person name="Vasconcelos A.T."/>
            <person name="Perreira-Neves A."/>
            <person name="Rosa I.A."/>
            <person name="Tasca T."/>
            <person name="Bogo M.R."/>
            <person name="de Souza W."/>
        </authorList>
    </citation>
    <scope>NUCLEOTIDE SEQUENCE [LARGE SCALE GENOMIC DNA]</scope>
    <source>
        <strain evidence="2">K</strain>
    </source>
</reference>
<dbReference type="PANTHER" id="PTHR46487">
    <property type="entry name" value="DNA REPAIR PROTEIN XRCC3"/>
    <property type="match status" value="1"/>
</dbReference>
<dbReference type="OrthoDB" id="1861185at2759"/>
<dbReference type="GO" id="GO:0090656">
    <property type="term" value="P:t-circle formation"/>
    <property type="evidence" value="ECO:0007669"/>
    <property type="project" value="TreeGrafter"/>
</dbReference>
<dbReference type="Pfam" id="PF08423">
    <property type="entry name" value="Rad51"/>
    <property type="match status" value="1"/>
</dbReference>
<dbReference type="VEuPathDB" id="TrichDB:TRFO_01185"/>
<evidence type="ECO:0000259" key="1">
    <source>
        <dbReference type="PROSITE" id="PS50162"/>
    </source>
</evidence>
<gene>
    <name evidence="2" type="ORF">TRFO_01185</name>
</gene>
<dbReference type="GO" id="GO:0045003">
    <property type="term" value="P:double-strand break repair via synthesis-dependent strand annealing"/>
    <property type="evidence" value="ECO:0007669"/>
    <property type="project" value="TreeGrafter"/>
</dbReference>
<sequence length="343" mass="38051">MSNENEESILSIIDRKLNLGQYRKILFDQGMFNSNKLFSTPLSVLSYSTQVPLDIFEQVLSIVSEDTIPQITEIEYSEPRPRFNDPILDQSIILPESGIIELCGQASAGKSNIAYHLAVQERIYDMTRKVVLISTEGKVPTQRVHQIAESANSLFGSTEIMNGILITEADSVKQLNDLIQNDLVCLFFSNDQPPPSMVIIDSIAALFRIEYDINSSAERTRLLFDITATLKWISATSNTLIIVTNQATANLTAFSTNSNDWIPSLGFSWSNCINVRIRVTKTQMKHQAGPLAGPVRTTPGDGEKGTVRFPGVVPVRTMYVEISPIKQDARVELFIDNAGVHGI</sequence>